<dbReference type="Proteomes" id="UP001057402">
    <property type="component" value="Chromosome 11"/>
</dbReference>
<comment type="caution">
    <text evidence="1">The sequence shown here is derived from an EMBL/GenBank/DDBJ whole genome shotgun (WGS) entry which is preliminary data.</text>
</comment>
<reference evidence="2" key="1">
    <citation type="journal article" date="2023" name="Front. Plant Sci.">
        <title>Chromosomal-level genome assembly of Melastoma candidum provides insights into trichome evolution.</title>
        <authorList>
            <person name="Zhong Y."/>
            <person name="Wu W."/>
            <person name="Sun C."/>
            <person name="Zou P."/>
            <person name="Liu Y."/>
            <person name="Dai S."/>
            <person name="Zhou R."/>
        </authorList>
    </citation>
    <scope>NUCLEOTIDE SEQUENCE [LARGE SCALE GENOMIC DNA]</scope>
</reference>
<evidence type="ECO:0000313" key="2">
    <source>
        <dbReference type="Proteomes" id="UP001057402"/>
    </source>
</evidence>
<sequence length="135" mass="15276">MNAARSRSPSCRAPNIPDYLRPKEPERCASASYVGPYLIEDFVNFLLNKRNQRLQSGYLLALGFLGAKVVETISQRQWIFGARQLGLRLRAALISHVYQKRLHLSSQTRQGRTIGEIINYMSVDIQRVTDILGVG</sequence>
<accession>A0ACB9LGM2</accession>
<dbReference type="EMBL" id="CM042890">
    <property type="protein sequence ID" value="KAI4310615.1"/>
    <property type="molecule type" value="Genomic_DNA"/>
</dbReference>
<protein>
    <submittedName>
        <fullName evidence="1">Uncharacterized protein</fullName>
    </submittedName>
</protein>
<gene>
    <name evidence="1" type="ORF">MLD38_035581</name>
</gene>
<proteinExistence type="predicted"/>
<evidence type="ECO:0000313" key="1">
    <source>
        <dbReference type="EMBL" id="KAI4310615.1"/>
    </source>
</evidence>
<name>A0ACB9LGM2_9MYRT</name>
<keyword evidence="2" id="KW-1185">Reference proteome</keyword>
<organism evidence="1 2">
    <name type="scientific">Melastoma candidum</name>
    <dbReference type="NCBI Taxonomy" id="119954"/>
    <lineage>
        <taxon>Eukaryota</taxon>
        <taxon>Viridiplantae</taxon>
        <taxon>Streptophyta</taxon>
        <taxon>Embryophyta</taxon>
        <taxon>Tracheophyta</taxon>
        <taxon>Spermatophyta</taxon>
        <taxon>Magnoliopsida</taxon>
        <taxon>eudicotyledons</taxon>
        <taxon>Gunneridae</taxon>
        <taxon>Pentapetalae</taxon>
        <taxon>rosids</taxon>
        <taxon>malvids</taxon>
        <taxon>Myrtales</taxon>
        <taxon>Melastomataceae</taxon>
        <taxon>Melastomatoideae</taxon>
        <taxon>Melastomateae</taxon>
        <taxon>Melastoma</taxon>
    </lineage>
</organism>